<comment type="caution">
    <text evidence="2">The sequence shown here is derived from an EMBL/GenBank/DDBJ whole genome shotgun (WGS) entry which is preliminary data.</text>
</comment>
<feature type="compositionally biased region" description="Basic and acidic residues" evidence="1">
    <location>
        <begin position="1"/>
        <end position="17"/>
    </location>
</feature>
<sequence length="302" mass="33921">MDSKEENNADGDRRHMAAENSDTVALNKKRVHRVSFAEMTSVYFFDRNEEFNETSQVETAKMVDDSPTGFRLRGLSERGKVFAGEDDGGDSLEDEIMEMQRLTLEALDKKILTLTRIFHSCCKLKAEPGVGETITMVTEQLAKKTPHRFIRLDTQVRVVQGMTSLNGQHNVILNHLDLIIQSIRLIVGPKSSVRSSFKLNETNITKNFPNMDACIALWFVFNAETAHKYVGTKTLVPSLLLGSLLDVVEEVQTAQTEFQNLTLSSFSPLSVVLYALQLRILWGGSLKAKQAPVDEFLLHQDT</sequence>
<dbReference type="PANTHER" id="PTHR35707">
    <property type="entry name" value="OS06G0608100 PROTEIN"/>
    <property type="match status" value="1"/>
</dbReference>
<feature type="region of interest" description="Disordered" evidence="1">
    <location>
        <begin position="1"/>
        <end position="20"/>
    </location>
</feature>
<keyword evidence="3" id="KW-1185">Reference proteome</keyword>
<gene>
    <name evidence="2" type="ORF">SASPL_124470</name>
</gene>
<dbReference type="EMBL" id="PNBA02000008">
    <property type="protein sequence ID" value="KAG6417029.1"/>
    <property type="molecule type" value="Genomic_DNA"/>
</dbReference>
<reference evidence="2" key="2">
    <citation type="submission" date="2020-08" db="EMBL/GenBank/DDBJ databases">
        <title>Plant Genome Project.</title>
        <authorList>
            <person name="Zhang R.-G."/>
        </authorList>
    </citation>
    <scope>NUCLEOTIDE SEQUENCE</scope>
    <source>
        <strain evidence="2">Huo1</strain>
        <tissue evidence="2">Leaf</tissue>
    </source>
</reference>
<accession>A0A8X8ZV01</accession>
<dbReference type="Proteomes" id="UP000298416">
    <property type="component" value="Unassembled WGS sequence"/>
</dbReference>
<reference evidence="2" key="1">
    <citation type="submission" date="2018-01" db="EMBL/GenBank/DDBJ databases">
        <authorList>
            <person name="Mao J.F."/>
        </authorList>
    </citation>
    <scope>NUCLEOTIDE SEQUENCE</scope>
    <source>
        <strain evidence="2">Huo1</strain>
        <tissue evidence="2">Leaf</tissue>
    </source>
</reference>
<evidence type="ECO:0000313" key="2">
    <source>
        <dbReference type="EMBL" id="KAG6417029.1"/>
    </source>
</evidence>
<dbReference type="AlphaFoldDB" id="A0A8X8ZV01"/>
<evidence type="ECO:0000256" key="1">
    <source>
        <dbReference type="SAM" id="MobiDB-lite"/>
    </source>
</evidence>
<name>A0A8X8ZV01_SALSN</name>
<evidence type="ECO:0000313" key="3">
    <source>
        <dbReference type="Proteomes" id="UP000298416"/>
    </source>
</evidence>
<protein>
    <submittedName>
        <fullName evidence="2">Uncharacterized protein</fullName>
    </submittedName>
</protein>
<organism evidence="2">
    <name type="scientific">Salvia splendens</name>
    <name type="common">Scarlet sage</name>
    <dbReference type="NCBI Taxonomy" id="180675"/>
    <lineage>
        <taxon>Eukaryota</taxon>
        <taxon>Viridiplantae</taxon>
        <taxon>Streptophyta</taxon>
        <taxon>Embryophyta</taxon>
        <taxon>Tracheophyta</taxon>
        <taxon>Spermatophyta</taxon>
        <taxon>Magnoliopsida</taxon>
        <taxon>eudicotyledons</taxon>
        <taxon>Gunneridae</taxon>
        <taxon>Pentapetalae</taxon>
        <taxon>asterids</taxon>
        <taxon>lamiids</taxon>
        <taxon>Lamiales</taxon>
        <taxon>Lamiaceae</taxon>
        <taxon>Nepetoideae</taxon>
        <taxon>Mentheae</taxon>
        <taxon>Salviinae</taxon>
        <taxon>Salvia</taxon>
        <taxon>Salvia subgen. Calosphace</taxon>
        <taxon>core Calosphace</taxon>
    </lineage>
</organism>
<proteinExistence type="predicted"/>
<dbReference type="PANTHER" id="PTHR35707:SF1">
    <property type="entry name" value="SPC7 KINETOCHORE PROTEIN DOMAIN-CONTAINING PROTEIN"/>
    <property type="match status" value="1"/>
</dbReference>